<dbReference type="EMBL" id="AYSF01000058">
    <property type="protein sequence ID" value="ESU71622.1"/>
    <property type="molecule type" value="Genomic_DNA"/>
</dbReference>
<evidence type="ECO:0000313" key="11">
    <source>
        <dbReference type="Proteomes" id="UP000018339"/>
    </source>
</evidence>
<dbReference type="InterPro" id="IPR010213">
    <property type="entry name" value="TF_NusA"/>
</dbReference>
<dbReference type="Pfam" id="PF00575">
    <property type="entry name" value="S1"/>
    <property type="match status" value="1"/>
</dbReference>
<dbReference type="SMART" id="SM00316">
    <property type="entry name" value="S1"/>
    <property type="match status" value="1"/>
</dbReference>
<dbReference type="SUPFAM" id="SSF54814">
    <property type="entry name" value="Prokaryotic type KH domain (KH-domain type II)"/>
    <property type="match status" value="2"/>
</dbReference>
<dbReference type="FunFam" id="2.40.50.140:FF:000058">
    <property type="entry name" value="Transcription termination/antitermination protein NusA"/>
    <property type="match status" value="1"/>
</dbReference>
<comment type="function">
    <text evidence="7">Participates in both transcription termination and antitermination.</text>
</comment>
<dbReference type="InterPro" id="IPR009019">
    <property type="entry name" value="KH_sf_prok-type"/>
</dbReference>
<dbReference type="SUPFAM" id="SSF69705">
    <property type="entry name" value="Transcription factor NusA, N-terminal domain"/>
    <property type="match status" value="1"/>
</dbReference>
<dbReference type="Pfam" id="PF08529">
    <property type="entry name" value="NusA_N"/>
    <property type="match status" value="1"/>
</dbReference>
<dbReference type="Pfam" id="PF13184">
    <property type="entry name" value="KH_NusA_1st"/>
    <property type="match status" value="1"/>
</dbReference>
<dbReference type="FunFam" id="3.30.1480.10:FF:000002">
    <property type="entry name" value="Transcription termination/antitermination protein NusA"/>
    <property type="match status" value="1"/>
</dbReference>
<dbReference type="FunFam" id="3.30.300.20:FF:000002">
    <property type="entry name" value="Transcription termination/antitermination protein NusA"/>
    <property type="match status" value="1"/>
</dbReference>
<dbReference type="Proteomes" id="UP000018339">
    <property type="component" value="Unassembled WGS sequence"/>
</dbReference>
<dbReference type="FunFam" id="3.30.300.20:FF:000005">
    <property type="entry name" value="Transcription termination/antitermination protein NusA"/>
    <property type="match status" value="1"/>
</dbReference>
<keyword evidence="10" id="KW-0251">Elongation factor</keyword>
<comment type="caution">
    <text evidence="10">The sequence shown here is derived from an EMBL/GenBank/DDBJ whole genome shotgun (WGS) entry which is preliminary data.</text>
</comment>
<dbReference type="InterPro" id="IPR012340">
    <property type="entry name" value="NA-bd_OB-fold"/>
</dbReference>
<keyword evidence="1 7" id="KW-0806">Transcription termination</keyword>
<dbReference type="InterPro" id="IPR025249">
    <property type="entry name" value="TF_NusA_KH_1st"/>
</dbReference>
<keyword evidence="6 7" id="KW-0804">Transcription</keyword>
<feature type="domain" description="S1 motif" evidence="9">
    <location>
        <begin position="135"/>
        <end position="199"/>
    </location>
</feature>
<proteinExistence type="inferred from homology"/>
<evidence type="ECO:0000256" key="4">
    <source>
        <dbReference type="ARBA" id="ARBA00022884"/>
    </source>
</evidence>
<dbReference type="GO" id="GO:0003723">
    <property type="term" value="F:RNA binding"/>
    <property type="evidence" value="ECO:0007669"/>
    <property type="project" value="UniProtKB-UniRule"/>
</dbReference>
<evidence type="ECO:0000256" key="2">
    <source>
        <dbReference type="ARBA" id="ARBA00022490"/>
    </source>
</evidence>
<name>A0A7U9P5I2_GEOTM</name>
<dbReference type="NCBIfam" id="TIGR01953">
    <property type="entry name" value="NusA"/>
    <property type="match status" value="1"/>
</dbReference>
<dbReference type="HAMAP" id="MF_00945_B">
    <property type="entry name" value="NusA_B"/>
    <property type="match status" value="1"/>
</dbReference>
<dbReference type="Gene3D" id="3.30.300.20">
    <property type="match status" value="2"/>
</dbReference>
<keyword evidence="2 7" id="KW-0963">Cytoplasm</keyword>
<evidence type="ECO:0000256" key="7">
    <source>
        <dbReference type="HAMAP-Rule" id="MF_00945"/>
    </source>
</evidence>
<dbReference type="InterPro" id="IPR058582">
    <property type="entry name" value="KH_NusA_2nd"/>
</dbReference>
<dbReference type="GO" id="GO:0006353">
    <property type="term" value="P:DNA-templated transcription termination"/>
    <property type="evidence" value="ECO:0007669"/>
    <property type="project" value="UniProtKB-UniRule"/>
</dbReference>
<reference evidence="10 11" key="1">
    <citation type="journal article" date="2014" name="Genome Announc.">
        <title>Draft Genome Sequence of Geobacillus thermopakistaniensis Strain MAS1.</title>
        <authorList>
            <person name="Siddiqui M.A."/>
            <person name="Rashid N."/>
            <person name="Ayyampalayam S."/>
            <person name="Whitman W.B."/>
        </authorList>
    </citation>
    <scope>NUCLEOTIDE SEQUENCE [LARGE SCALE GENOMIC DNA]</scope>
    <source>
        <strain evidence="10 11">MAS1</strain>
    </source>
</reference>
<dbReference type="PROSITE" id="PS50126">
    <property type="entry name" value="S1"/>
    <property type="match status" value="1"/>
</dbReference>
<dbReference type="Gene3D" id="3.30.1480.10">
    <property type="entry name" value="NusA, N-terminal domain"/>
    <property type="match status" value="1"/>
</dbReference>
<gene>
    <name evidence="7 10" type="primary">nusA</name>
    <name evidence="10" type="ORF">T260_12265</name>
</gene>
<dbReference type="PANTHER" id="PTHR22648:SF0">
    <property type="entry name" value="TRANSCRIPTION TERMINATION_ANTITERMINATION PROTEIN NUSA"/>
    <property type="match status" value="1"/>
</dbReference>
<sequence>MNTQLLEALADLMREKGISKEVVMEAIEAAIVSAYKRNFGQAQNVRVDLNMDTGTIRVFARKDVVEEVADPRLEISLEDAQRINPNYQIGDVIELEVTPRDFGRIAAQTAKQVVTQRVREAERSIIYAEFVDREEDIMTGIVQRVDPRFVYVSLGKAEALLPANEQMPNETYKPHDRLKVYITKVEKTTKGPQIFVSRTHPGLLKRLFELEVPEIYDGTVEIKSIAREAGDRSKISVHSDNPEVDPVGACVGPRGQRVQAIVDELNGEKIDIVRWSADPVEFVANALSPAKVLRVIVNEEQKATTVIVPDYQLSLAIGKRGQNARLAAKLTGWKIDIKSESEAREMGIDPHAPSTSLDFSDAAADNENSEENGPSFDQSAEIE</sequence>
<keyword evidence="3 7" id="KW-0889">Transcription antitermination</keyword>
<dbReference type="InterPro" id="IPR013735">
    <property type="entry name" value="TF_NusA_N"/>
</dbReference>
<dbReference type="GO" id="GO:0003746">
    <property type="term" value="F:translation elongation factor activity"/>
    <property type="evidence" value="ECO:0007669"/>
    <property type="project" value="UniProtKB-KW"/>
</dbReference>
<dbReference type="GO" id="GO:0031564">
    <property type="term" value="P:transcription antitermination"/>
    <property type="evidence" value="ECO:0007669"/>
    <property type="project" value="UniProtKB-UniRule"/>
</dbReference>
<protein>
    <recommendedName>
        <fullName evidence="7">Transcription termination/antitermination protein NusA</fullName>
    </recommendedName>
</protein>
<organism evidence="10 11">
    <name type="scientific">Geobacillus thermopakistaniensis (strain MAS1)</name>
    <dbReference type="NCBI Taxonomy" id="1408282"/>
    <lineage>
        <taxon>Bacteria</taxon>
        <taxon>Bacillati</taxon>
        <taxon>Bacillota</taxon>
        <taxon>Bacilli</taxon>
        <taxon>Bacillales</taxon>
        <taxon>Anoxybacillaceae</taxon>
        <taxon>Geobacillus</taxon>
    </lineage>
</organism>
<dbReference type="AlphaFoldDB" id="A0A7U9P5I2"/>
<dbReference type="InterPro" id="IPR036555">
    <property type="entry name" value="NusA_N_sf"/>
</dbReference>
<dbReference type="CDD" id="cd04455">
    <property type="entry name" value="S1_NusA"/>
    <property type="match status" value="1"/>
</dbReference>
<dbReference type="InterPro" id="IPR030842">
    <property type="entry name" value="TF_NusA_bacterial"/>
</dbReference>
<evidence type="ECO:0000259" key="9">
    <source>
        <dbReference type="PROSITE" id="PS50126"/>
    </source>
</evidence>
<comment type="subunit">
    <text evidence="7">Monomer. Binds directly to the core enzyme of the DNA-dependent RNA polymerase and to nascent RNA.</text>
</comment>
<dbReference type="PROSITE" id="PS50084">
    <property type="entry name" value="KH_TYPE_1"/>
    <property type="match status" value="1"/>
</dbReference>
<dbReference type="GO" id="GO:0005829">
    <property type="term" value="C:cytosol"/>
    <property type="evidence" value="ECO:0007669"/>
    <property type="project" value="TreeGrafter"/>
</dbReference>
<evidence type="ECO:0000256" key="5">
    <source>
        <dbReference type="ARBA" id="ARBA00023015"/>
    </source>
</evidence>
<keyword evidence="4 7" id="KW-0694">RNA-binding</keyword>
<keyword evidence="11" id="KW-1185">Reference proteome</keyword>
<dbReference type="RefSeq" id="WP_023634152.1">
    <property type="nucleotide sequence ID" value="NZ_AYSF01000058.1"/>
</dbReference>
<keyword evidence="10" id="KW-0648">Protein biosynthesis</keyword>
<dbReference type="CDD" id="cd02134">
    <property type="entry name" value="KH-II_NusA_rpt1"/>
    <property type="match status" value="1"/>
</dbReference>
<dbReference type="InterPro" id="IPR004087">
    <property type="entry name" value="KH_dom"/>
</dbReference>
<dbReference type="InterPro" id="IPR003029">
    <property type="entry name" value="S1_domain"/>
</dbReference>
<evidence type="ECO:0000256" key="1">
    <source>
        <dbReference type="ARBA" id="ARBA00022472"/>
    </source>
</evidence>
<evidence type="ECO:0000256" key="8">
    <source>
        <dbReference type="SAM" id="MobiDB-lite"/>
    </source>
</evidence>
<dbReference type="InterPro" id="IPR015946">
    <property type="entry name" value="KH_dom-like_a/b"/>
</dbReference>
<dbReference type="SUPFAM" id="SSF50249">
    <property type="entry name" value="Nucleic acid-binding proteins"/>
    <property type="match status" value="1"/>
</dbReference>
<evidence type="ECO:0000256" key="3">
    <source>
        <dbReference type="ARBA" id="ARBA00022814"/>
    </source>
</evidence>
<evidence type="ECO:0000256" key="6">
    <source>
        <dbReference type="ARBA" id="ARBA00023163"/>
    </source>
</evidence>
<dbReference type="Gene3D" id="2.40.50.140">
    <property type="entry name" value="Nucleic acid-binding proteins"/>
    <property type="match status" value="1"/>
</dbReference>
<feature type="region of interest" description="Disordered" evidence="8">
    <location>
        <begin position="343"/>
        <end position="383"/>
    </location>
</feature>
<dbReference type="GO" id="GO:0003700">
    <property type="term" value="F:DNA-binding transcription factor activity"/>
    <property type="evidence" value="ECO:0007669"/>
    <property type="project" value="InterPro"/>
</dbReference>
<dbReference type="Pfam" id="PF26594">
    <property type="entry name" value="KH_NusA_2nd"/>
    <property type="match status" value="1"/>
</dbReference>
<comment type="similarity">
    <text evidence="7">Belongs to the NusA family.</text>
</comment>
<dbReference type="PANTHER" id="PTHR22648">
    <property type="entry name" value="TRANSCRIPTION TERMINATION FACTOR NUSA"/>
    <property type="match status" value="1"/>
</dbReference>
<evidence type="ECO:0000313" key="10">
    <source>
        <dbReference type="EMBL" id="ESU71622.1"/>
    </source>
</evidence>
<accession>A0A7U9P5I2</accession>
<comment type="subcellular location">
    <subcellularLocation>
        <location evidence="7">Cytoplasm</location>
    </subcellularLocation>
</comment>
<keyword evidence="5 7" id="KW-0805">Transcription regulation</keyword>
<dbReference type="SMART" id="SM00322">
    <property type="entry name" value="KH"/>
    <property type="match status" value="2"/>
</dbReference>
<dbReference type="CDD" id="cd22529">
    <property type="entry name" value="KH-II_NusA_rpt2"/>
    <property type="match status" value="1"/>
</dbReference>
<feature type="compositionally biased region" description="Polar residues" evidence="8">
    <location>
        <begin position="371"/>
        <end position="383"/>
    </location>
</feature>